<accession>A0A3A8QKR7</accession>
<sequence length="584" mass="64575">MMIGALYEYALREGLLEDPDVEPLAVDFFLEVADDGRFLALVPTADEAGRVPRRVVPRVPKRSGTSVVASFFVDNAKYVLAHGGDAAKARLNPARNKAFRELVDAAAKETQDPAARAVSAFLGRLDSERPRILKQRAEWTGEERLAFRWSGDDAQLVHERPALREAWRRKRSAEEDDGGRPMRCLVTGRWGPVARLHPSVKRVPGAQPSGASLVSFNEEAFCSHGLDQGYNAPISRPVAEGYVTALNHMLSGDGERRYRRGVALGKDAVAVFWTREAEQAVDALLALLDAPAARQEDSTPPGARQALHFAEAPLRGLEPAAFDDKPFYALVLGGNAARVVVREWFESSVQDLKQSLREWFDDLRLEGGRGRPLSLWQLLRAVEPPGRDGNPPDLAGRLLAAAMMRRPLPRELLAAALRRLRVPDKGEAPGFLLYARCALIKATLLRLRRLSPQLPEVSVALNPDSPEVSYQLGRLFAVLERLQYAALGEVNASIKDRYFGAAMANPGLVMPRLIRLSTAHAAKADRAGRWLDKLMGQIMDRFPSKSWPHALTLEAQGLFAVGYYQQREDFFRKAAPAEAERPEA</sequence>
<reference evidence="2" key="1">
    <citation type="submission" date="2018-09" db="EMBL/GenBank/DDBJ databases">
        <authorList>
            <person name="Livingstone P.G."/>
            <person name="Whitworth D.E."/>
        </authorList>
    </citation>
    <scope>NUCLEOTIDE SEQUENCE [LARGE SCALE GENOMIC DNA]</scope>
    <source>
        <strain evidence="2">AB047A</strain>
    </source>
</reference>
<evidence type="ECO:0000313" key="1">
    <source>
        <dbReference type="EMBL" id="RKH69366.1"/>
    </source>
</evidence>
<keyword evidence="2" id="KW-1185">Reference proteome</keyword>
<evidence type="ECO:0000313" key="2">
    <source>
        <dbReference type="Proteomes" id="UP000282656"/>
    </source>
</evidence>
<dbReference type="Pfam" id="PF09709">
    <property type="entry name" value="Cas_Csd1"/>
    <property type="match status" value="1"/>
</dbReference>
<name>A0A3A8QKR7_9BACT</name>
<dbReference type="OrthoDB" id="9778918at2"/>
<protein>
    <submittedName>
        <fullName evidence="1">Type I-C CRISPR-associated protein Cas8c/Csd1</fullName>
    </submittedName>
</protein>
<organism evidence="1 2">
    <name type="scientific">Corallococcus interemptor</name>
    <dbReference type="NCBI Taxonomy" id="2316720"/>
    <lineage>
        <taxon>Bacteria</taxon>
        <taxon>Pseudomonadati</taxon>
        <taxon>Myxococcota</taxon>
        <taxon>Myxococcia</taxon>
        <taxon>Myxococcales</taxon>
        <taxon>Cystobacterineae</taxon>
        <taxon>Myxococcaceae</taxon>
        <taxon>Corallococcus</taxon>
    </lineage>
</organism>
<dbReference type="Proteomes" id="UP000282656">
    <property type="component" value="Unassembled WGS sequence"/>
</dbReference>
<proteinExistence type="predicted"/>
<dbReference type="InterPro" id="IPR010144">
    <property type="entry name" value="CRISPR-assoc_prot_Csd1-typ"/>
</dbReference>
<dbReference type="NCBIfam" id="TIGR01863">
    <property type="entry name" value="cas_Csd1"/>
    <property type="match status" value="1"/>
</dbReference>
<gene>
    <name evidence="1" type="primary">cas8c</name>
    <name evidence="1" type="ORF">D7X96_15345</name>
</gene>
<dbReference type="EMBL" id="RAWM01000034">
    <property type="protein sequence ID" value="RKH69366.1"/>
    <property type="molecule type" value="Genomic_DNA"/>
</dbReference>
<dbReference type="RefSeq" id="WP_121770055.1">
    <property type="nucleotide sequence ID" value="NZ_RAWM01000034.1"/>
</dbReference>
<comment type="caution">
    <text evidence="1">The sequence shown here is derived from an EMBL/GenBank/DDBJ whole genome shotgun (WGS) entry which is preliminary data.</text>
</comment>
<dbReference type="AlphaFoldDB" id="A0A3A8QKR7"/>